<evidence type="ECO:0000259" key="4">
    <source>
        <dbReference type="SMART" id="SM00479"/>
    </source>
</evidence>
<dbReference type="eggNOG" id="COG0847">
    <property type="taxonomic scope" value="Bacteria"/>
</dbReference>
<dbReference type="STRING" id="1089455.MOPEL_001_00780"/>
<dbReference type="Gene3D" id="3.30.420.10">
    <property type="entry name" value="Ribonuclease H-like superfamily/Ribonuclease H"/>
    <property type="match status" value="1"/>
</dbReference>
<evidence type="ECO:0000313" key="5">
    <source>
        <dbReference type="EMBL" id="GAB46958.1"/>
    </source>
</evidence>
<dbReference type="AlphaFoldDB" id="H5UMK0"/>
<evidence type="ECO:0000256" key="2">
    <source>
        <dbReference type="ARBA" id="ARBA00022801"/>
    </source>
</evidence>
<proteinExistence type="predicted"/>
<dbReference type="PANTHER" id="PTHR30231:SF4">
    <property type="entry name" value="PROTEIN NEN2"/>
    <property type="match status" value="1"/>
</dbReference>
<keyword evidence="3" id="KW-0269">Exonuclease</keyword>
<dbReference type="PANTHER" id="PTHR30231">
    <property type="entry name" value="DNA POLYMERASE III SUBUNIT EPSILON"/>
    <property type="match status" value="1"/>
</dbReference>
<dbReference type="GO" id="GO:0003676">
    <property type="term" value="F:nucleic acid binding"/>
    <property type="evidence" value="ECO:0007669"/>
    <property type="project" value="InterPro"/>
</dbReference>
<evidence type="ECO:0000256" key="1">
    <source>
        <dbReference type="ARBA" id="ARBA00022722"/>
    </source>
</evidence>
<name>H5UMK0_9MICO</name>
<comment type="caution">
    <text evidence="5">The sequence shown here is derived from an EMBL/GenBank/DDBJ whole genome shotgun (WGS) entry which is preliminary data.</text>
</comment>
<dbReference type="Pfam" id="PF00929">
    <property type="entry name" value="RNase_T"/>
    <property type="match status" value="1"/>
</dbReference>
<gene>
    <name evidence="5" type="primary">dnaQ</name>
    <name evidence="5" type="ORF">MOPEL_001_00780</name>
</gene>
<dbReference type="OrthoDB" id="190275at2"/>
<dbReference type="InterPro" id="IPR012337">
    <property type="entry name" value="RNaseH-like_sf"/>
</dbReference>
<accession>H5UMK0</accession>
<protein>
    <submittedName>
        <fullName evidence="5">DNA polymerase III epsilon subunit</fullName>
    </submittedName>
</protein>
<keyword evidence="6" id="KW-1185">Reference proteome</keyword>
<dbReference type="EMBL" id="BAFE01000001">
    <property type="protein sequence ID" value="GAB46958.1"/>
    <property type="molecule type" value="Genomic_DNA"/>
</dbReference>
<dbReference type="GO" id="GO:0005829">
    <property type="term" value="C:cytosol"/>
    <property type="evidence" value="ECO:0007669"/>
    <property type="project" value="TreeGrafter"/>
</dbReference>
<sequence>MIPGRDRRRRDRARRRVEDGTALARFLDVPAPPRSTPLDEAPLLAVDLETTGLDPRVDRILAVGFVPVDGDEIRLAGARQVLVRHTDGDGVGQSATVHGLTDDALTAGHPLADVLAVLLDELAGRVLLAHYAVLEEEFLAAACRREFGAPLVVPVVDTLELQRRLVAGPYDHPRAGTLRLGRARSHHGLPTYRAHAALTDALACAELYLAQREAFAARGDRALAALLR</sequence>
<dbReference type="InterPro" id="IPR013520">
    <property type="entry name" value="Ribonucl_H"/>
</dbReference>
<feature type="domain" description="Exonuclease" evidence="4">
    <location>
        <begin position="42"/>
        <end position="217"/>
    </location>
</feature>
<keyword evidence="2" id="KW-0378">Hydrolase</keyword>
<dbReference type="GO" id="GO:0008408">
    <property type="term" value="F:3'-5' exonuclease activity"/>
    <property type="evidence" value="ECO:0007669"/>
    <property type="project" value="TreeGrafter"/>
</dbReference>
<evidence type="ECO:0000256" key="3">
    <source>
        <dbReference type="ARBA" id="ARBA00022839"/>
    </source>
</evidence>
<organism evidence="5 6">
    <name type="scientific">Mobilicoccus pelagius NBRC 104925</name>
    <dbReference type="NCBI Taxonomy" id="1089455"/>
    <lineage>
        <taxon>Bacteria</taxon>
        <taxon>Bacillati</taxon>
        <taxon>Actinomycetota</taxon>
        <taxon>Actinomycetes</taxon>
        <taxon>Micrococcales</taxon>
        <taxon>Dermatophilaceae</taxon>
        <taxon>Mobilicoccus</taxon>
    </lineage>
</organism>
<dbReference type="CDD" id="cd06127">
    <property type="entry name" value="DEDDh"/>
    <property type="match status" value="1"/>
</dbReference>
<evidence type="ECO:0000313" key="6">
    <source>
        <dbReference type="Proteomes" id="UP000004367"/>
    </source>
</evidence>
<dbReference type="InterPro" id="IPR036397">
    <property type="entry name" value="RNaseH_sf"/>
</dbReference>
<keyword evidence="1" id="KW-0540">Nuclease</keyword>
<reference evidence="5 6" key="1">
    <citation type="submission" date="2012-02" db="EMBL/GenBank/DDBJ databases">
        <title>Whole genome shotgun sequence of Mobilicoccus pelagius NBRC 104925.</title>
        <authorList>
            <person name="Yoshida Y."/>
            <person name="Hosoyama A."/>
            <person name="Tsuchikane K."/>
            <person name="Katsumata H."/>
            <person name="Yamazaki S."/>
            <person name="Fujita N."/>
        </authorList>
    </citation>
    <scope>NUCLEOTIDE SEQUENCE [LARGE SCALE GENOMIC DNA]</scope>
    <source>
        <strain evidence="5 6">NBRC 104925</strain>
    </source>
</reference>
<dbReference type="SUPFAM" id="SSF53098">
    <property type="entry name" value="Ribonuclease H-like"/>
    <property type="match status" value="1"/>
</dbReference>
<dbReference type="RefSeq" id="WP_009760519.1">
    <property type="nucleotide sequence ID" value="NZ_BAFE01000001.1"/>
</dbReference>
<dbReference type="Proteomes" id="UP000004367">
    <property type="component" value="Unassembled WGS sequence"/>
</dbReference>
<dbReference type="SMART" id="SM00479">
    <property type="entry name" value="EXOIII"/>
    <property type="match status" value="1"/>
</dbReference>